<dbReference type="PROSITE" id="PS50865">
    <property type="entry name" value="ZF_MYND_2"/>
    <property type="match status" value="1"/>
</dbReference>
<dbReference type="PROSITE" id="PS01360">
    <property type="entry name" value="ZF_MYND_1"/>
    <property type="match status" value="1"/>
</dbReference>
<dbReference type="EMBL" id="CAJNIZ010005335">
    <property type="protein sequence ID" value="CAE7240866.1"/>
    <property type="molecule type" value="Genomic_DNA"/>
</dbReference>
<dbReference type="InterPro" id="IPR002893">
    <property type="entry name" value="Znf_MYND"/>
</dbReference>
<dbReference type="Gene3D" id="2.170.270.10">
    <property type="entry name" value="SET domain"/>
    <property type="match status" value="1"/>
</dbReference>
<reference evidence="6" key="1">
    <citation type="submission" date="2021-02" db="EMBL/GenBank/DDBJ databases">
        <authorList>
            <person name="Dougan E. K."/>
            <person name="Rhodes N."/>
            <person name="Thang M."/>
            <person name="Chan C."/>
        </authorList>
    </citation>
    <scope>NUCLEOTIDE SEQUENCE</scope>
</reference>
<evidence type="ECO:0000256" key="3">
    <source>
        <dbReference type="ARBA" id="ARBA00022833"/>
    </source>
</evidence>
<evidence type="ECO:0000313" key="6">
    <source>
        <dbReference type="EMBL" id="CAE7240866.1"/>
    </source>
</evidence>
<dbReference type="Proteomes" id="UP000649617">
    <property type="component" value="Unassembled WGS sequence"/>
</dbReference>
<name>A0A812LAL6_SYMPI</name>
<dbReference type="Pfam" id="PF01753">
    <property type="entry name" value="zf-MYND"/>
    <property type="match status" value="1"/>
</dbReference>
<sequence>MGAFEKALVADAFTSLRKCVEALGEPCEGNIMHTWNSWEPQPDMEAKQRNLFHLSQSLSKRRHEPLLLEIGFNAGHSVCLMMLANPAVKVVAFDLCEHVYTKPCVEVLQSIFGRDRLQLVEGSSTSTLPEYHKQHPYVQFDMFHIDGGHQYKQARTDLENCCRMARKEWASIMVLDDTDITGVAAAWADFMAGGHLVERAPPHKLGRFRHGIGEVIPDGVSKCGGCGSADADWACGGCRQVRYCNESCGRSHWSMHRKVCPSRARQAPALACPSQQIVPSLLLESRRDGALLAVRDLLPGDVLFSEPPLAWQPAPAMRARLCARCGRAKDLVRCTACRQVCFCPHCAALPSPCVMCPELSITQGHVGAFTLVALEVLRNWEEGRLQSGALLKTSEVRAREQARHCTAAVQKVAHFCSAVRWSDERAEEVLAAVIGGRIEHTSAGSSVGVGYYPAIGRLRAGTVHRQASMGNVTLQLSPNSEHGFAMQAMVSTPIPEASALHLA</sequence>
<dbReference type="Pfam" id="PF13578">
    <property type="entry name" value="Methyltransf_24"/>
    <property type="match status" value="1"/>
</dbReference>
<dbReference type="SUPFAM" id="SSF144232">
    <property type="entry name" value="HIT/MYND zinc finger-like"/>
    <property type="match status" value="1"/>
</dbReference>
<evidence type="ECO:0000313" key="7">
    <source>
        <dbReference type="Proteomes" id="UP000649617"/>
    </source>
</evidence>
<comment type="caution">
    <text evidence="6">The sequence shown here is derived from an EMBL/GenBank/DDBJ whole genome shotgun (WGS) entry which is preliminary data.</text>
</comment>
<evidence type="ECO:0000256" key="2">
    <source>
        <dbReference type="ARBA" id="ARBA00022771"/>
    </source>
</evidence>
<dbReference type="Gene3D" id="3.40.50.150">
    <property type="entry name" value="Vaccinia Virus protein VP39"/>
    <property type="match status" value="1"/>
</dbReference>
<organism evidence="6 7">
    <name type="scientific">Symbiodinium pilosum</name>
    <name type="common">Dinoflagellate</name>
    <dbReference type="NCBI Taxonomy" id="2952"/>
    <lineage>
        <taxon>Eukaryota</taxon>
        <taxon>Sar</taxon>
        <taxon>Alveolata</taxon>
        <taxon>Dinophyceae</taxon>
        <taxon>Suessiales</taxon>
        <taxon>Symbiodiniaceae</taxon>
        <taxon>Symbiodinium</taxon>
    </lineage>
</organism>
<protein>
    <submittedName>
        <fullName evidence="6">Mfsd6 protein</fullName>
    </submittedName>
</protein>
<feature type="domain" description="MYND-type" evidence="5">
    <location>
        <begin position="223"/>
        <end position="260"/>
    </location>
</feature>
<dbReference type="SUPFAM" id="SSF53335">
    <property type="entry name" value="S-adenosyl-L-methionine-dependent methyltransferases"/>
    <property type="match status" value="1"/>
</dbReference>
<keyword evidence="3" id="KW-0862">Zinc</keyword>
<dbReference type="Gene3D" id="6.10.140.2220">
    <property type="match status" value="2"/>
</dbReference>
<proteinExistence type="predicted"/>
<dbReference type="InterPro" id="IPR029063">
    <property type="entry name" value="SAM-dependent_MTases_sf"/>
</dbReference>
<keyword evidence="2 4" id="KW-0863">Zinc-finger</keyword>
<evidence type="ECO:0000259" key="5">
    <source>
        <dbReference type="PROSITE" id="PS50865"/>
    </source>
</evidence>
<dbReference type="InterPro" id="IPR046341">
    <property type="entry name" value="SET_dom_sf"/>
</dbReference>
<accession>A0A812LAL6</accession>
<dbReference type="AlphaFoldDB" id="A0A812LAL6"/>
<keyword evidence="7" id="KW-1185">Reference proteome</keyword>
<gene>
    <name evidence="6" type="primary">Mfsd6</name>
    <name evidence="6" type="ORF">SPIL2461_LOCUS4133</name>
</gene>
<evidence type="ECO:0000256" key="1">
    <source>
        <dbReference type="ARBA" id="ARBA00022723"/>
    </source>
</evidence>
<keyword evidence="1" id="KW-0479">Metal-binding</keyword>
<dbReference type="GO" id="GO:0008270">
    <property type="term" value="F:zinc ion binding"/>
    <property type="evidence" value="ECO:0007669"/>
    <property type="project" value="UniProtKB-KW"/>
</dbReference>
<dbReference type="OrthoDB" id="3174329at2759"/>
<dbReference type="Gene3D" id="1.10.220.160">
    <property type="match status" value="1"/>
</dbReference>
<evidence type="ECO:0000256" key="4">
    <source>
        <dbReference type="PROSITE-ProRule" id="PRU00134"/>
    </source>
</evidence>